<keyword evidence="2" id="KW-0456">Lyase</keyword>
<dbReference type="RefSeq" id="WP_044405064.1">
    <property type="nucleotide sequence ID" value="NZ_JXXE01000034.1"/>
</dbReference>
<evidence type="ECO:0000256" key="2">
    <source>
        <dbReference type="ARBA" id="ARBA00023239"/>
    </source>
</evidence>
<dbReference type="PROSITE" id="PS00166">
    <property type="entry name" value="ENOYL_COA_HYDRATASE"/>
    <property type="match status" value="1"/>
</dbReference>
<evidence type="ECO:0000256" key="3">
    <source>
        <dbReference type="RuleBase" id="RU003707"/>
    </source>
</evidence>
<dbReference type="Gene3D" id="3.90.226.10">
    <property type="entry name" value="2-enoyl-CoA Hydratase, Chain A, domain 1"/>
    <property type="match status" value="1"/>
</dbReference>
<dbReference type="EMBL" id="JXXE01000034">
    <property type="protein sequence ID" value="KIZ47878.1"/>
    <property type="molecule type" value="Genomic_DNA"/>
</dbReference>
<dbReference type="InterPro" id="IPR014748">
    <property type="entry name" value="Enoyl-CoA_hydra_C"/>
</dbReference>
<dbReference type="FunFam" id="1.10.12.10:FF:000001">
    <property type="entry name" value="Probable enoyl-CoA hydratase, mitochondrial"/>
    <property type="match status" value="1"/>
</dbReference>
<dbReference type="GO" id="GO:0016836">
    <property type="term" value="F:hydro-lyase activity"/>
    <property type="evidence" value="ECO:0007669"/>
    <property type="project" value="UniProtKB-ARBA"/>
</dbReference>
<dbReference type="InterPro" id="IPR029045">
    <property type="entry name" value="ClpP/crotonase-like_dom_sf"/>
</dbReference>
<dbReference type="Gene3D" id="1.10.12.10">
    <property type="entry name" value="Lyase 2-enoyl-coa Hydratase, Chain A, domain 2"/>
    <property type="match status" value="1"/>
</dbReference>
<proteinExistence type="inferred from homology"/>
<comment type="caution">
    <text evidence="4">The sequence shown here is derived from an EMBL/GenBank/DDBJ whole genome shotgun (WGS) entry which is preliminary data.</text>
</comment>
<organism evidence="4 5">
    <name type="scientific">Rhodopseudomonas palustris</name>
    <dbReference type="NCBI Taxonomy" id="1076"/>
    <lineage>
        <taxon>Bacteria</taxon>
        <taxon>Pseudomonadati</taxon>
        <taxon>Pseudomonadota</taxon>
        <taxon>Alphaproteobacteria</taxon>
        <taxon>Hyphomicrobiales</taxon>
        <taxon>Nitrobacteraceae</taxon>
        <taxon>Rhodopseudomonas</taxon>
    </lineage>
</organism>
<dbReference type="CDD" id="cd06558">
    <property type="entry name" value="crotonase-like"/>
    <property type="match status" value="1"/>
</dbReference>
<dbReference type="GO" id="GO:0006635">
    <property type="term" value="P:fatty acid beta-oxidation"/>
    <property type="evidence" value="ECO:0007669"/>
    <property type="project" value="TreeGrafter"/>
</dbReference>
<dbReference type="Proteomes" id="UP000032515">
    <property type="component" value="Unassembled WGS sequence"/>
</dbReference>
<dbReference type="SUPFAM" id="SSF52096">
    <property type="entry name" value="ClpP/crotonase"/>
    <property type="match status" value="1"/>
</dbReference>
<reference evidence="4 5" key="1">
    <citation type="submission" date="2014-11" db="EMBL/GenBank/DDBJ databases">
        <title>Genomics and ecophysiology of heterotrophic nitrogen fixing bacteria isolated from estuarine surface water.</title>
        <authorList>
            <person name="Bentzon-Tilia M."/>
            <person name="Severin I."/>
            <person name="Hansen L.H."/>
            <person name="Riemann L."/>
        </authorList>
    </citation>
    <scope>NUCLEOTIDE SEQUENCE [LARGE SCALE GENOMIC DNA]</scope>
    <source>
        <strain evidence="4 5">BAL398</strain>
    </source>
</reference>
<dbReference type="PATRIC" id="fig|1076.23.peg.4407"/>
<dbReference type="FunFam" id="3.90.226.10:FF:000009">
    <property type="entry name" value="Carnitinyl-CoA dehydratase"/>
    <property type="match status" value="1"/>
</dbReference>
<gene>
    <name evidence="4" type="ORF">OO17_01830</name>
</gene>
<dbReference type="PANTHER" id="PTHR11941">
    <property type="entry name" value="ENOYL-COA HYDRATASE-RELATED"/>
    <property type="match status" value="1"/>
</dbReference>
<dbReference type="Pfam" id="PF00378">
    <property type="entry name" value="ECH_1"/>
    <property type="match status" value="1"/>
</dbReference>
<name>A0A0D7F493_RHOPL</name>
<protein>
    <submittedName>
        <fullName evidence="4">Enoyl-CoA hydratase</fullName>
    </submittedName>
</protein>
<evidence type="ECO:0000313" key="4">
    <source>
        <dbReference type="EMBL" id="KIZ47878.1"/>
    </source>
</evidence>
<comment type="similarity">
    <text evidence="1 3">Belongs to the enoyl-CoA hydratase/isomerase family.</text>
</comment>
<dbReference type="AlphaFoldDB" id="A0A0D7F493"/>
<dbReference type="InterPro" id="IPR018376">
    <property type="entry name" value="Enoyl-CoA_hyd/isom_CS"/>
</dbReference>
<dbReference type="OrthoDB" id="9807606at2"/>
<sequence length="252" mass="26960">MSVVLVERPSPHVAVVRFNRPEVRNALNTEVRRLLHGHFQELAADPEVRCVVLTGGEQAFAAGADIQEQAGRDVVGAIEAYTTRAIMDFPKPIIAAVNGFALGGGCEFAMQCDIIIANDKAKFGQPEIRLGLIPGAGGTQRLPRTVGKYNAMYMLLTGAFINASDAHRMGLVSEVVPGNCEPRALEIAAQIATLAPLAAQQIKEIVNSGLDTSLDAGLKLERRGYQLMFGTADMREGVKAFTEKRAAAFAGK</sequence>
<dbReference type="PANTHER" id="PTHR11941:SF54">
    <property type="entry name" value="ENOYL-COA HYDRATASE, MITOCHONDRIAL"/>
    <property type="match status" value="1"/>
</dbReference>
<dbReference type="InterPro" id="IPR001753">
    <property type="entry name" value="Enoyl-CoA_hydra/iso"/>
</dbReference>
<accession>A0A0D7F493</accession>
<evidence type="ECO:0000256" key="1">
    <source>
        <dbReference type="ARBA" id="ARBA00005254"/>
    </source>
</evidence>
<evidence type="ECO:0000313" key="5">
    <source>
        <dbReference type="Proteomes" id="UP000032515"/>
    </source>
</evidence>